<dbReference type="EMBL" id="FPJW01000001">
    <property type="protein sequence ID" value="SFX09317.1"/>
    <property type="molecule type" value="Genomic_DNA"/>
</dbReference>
<reference evidence="1 2" key="1">
    <citation type="submission" date="2016-11" db="EMBL/GenBank/DDBJ databases">
        <authorList>
            <person name="Jaros S."/>
            <person name="Januszkiewicz K."/>
            <person name="Wedrychowicz H."/>
        </authorList>
    </citation>
    <scope>NUCLEOTIDE SEQUENCE [LARGE SCALE GENOMIC DNA]</scope>
    <source>
        <strain evidence="1 2">DSM 21637</strain>
    </source>
</reference>
<dbReference type="PANTHER" id="PTHR37550:SF3">
    <property type="entry name" value="ANTITOXIN VAPB1"/>
    <property type="match status" value="1"/>
</dbReference>
<dbReference type="InterPro" id="IPR037914">
    <property type="entry name" value="SpoVT-AbrB_sf"/>
</dbReference>
<evidence type="ECO:0000313" key="2">
    <source>
        <dbReference type="Proteomes" id="UP000182350"/>
    </source>
</evidence>
<dbReference type="InterPro" id="IPR047976">
    <property type="entry name" value="Anti_VapB2-like"/>
</dbReference>
<dbReference type="Proteomes" id="UP000182350">
    <property type="component" value="Unassembled WGS sequence"/>
</dbReference>
<protein>
    <submittedName>
        <fullName evidence="1">Antitoxin VapB</fullName>
    </submittedName>
</protein>
<name>A0A1K1UAA9_9GAMM</name>
<dbReference type="NCBIfam" id="NF040493">
    <property type="entry name" value="TA_anti_VapB"/>
    <property type="match status" value="1"/>
</dbReference>
<gene>
    <name evidence="1" type="ORF">SAMN02745752_00509</name>
</gene>
<sequence length="80" mass="9093">MVTGSVFENNKTQAVRLPVSVRFPSTVKKVMIRSVGQDRIISPVEHSWESFFHNPQATVSPDFMAERAEQIETPREGFDD</sequence>
<proteinExistence type="predicted"/>
<dbReference type="Gene3D" id="2.10.260.10">
    <property type="match status" value="1"/>
</dbReference>
<dbReference type="OrthoDB" id="5298361at2"/>
<dbReference type="AlphaFoldDB" id="A0A1K1UAA9"/>
<accession>A0A1K1UAA9</accession>
<organism evidence="1 2">
    <name type="scientific">Marinospirillum alkaliphilum DSM 21637</name>
    <dbReference type="NCBI Taxonomy" id="1122209"/>
    <lineage>
        <taxon>Bacteria</taxon>
        <taxon>Pseudomonadati</taxon>
        <taxon>Pseudomonadota</taxon>
        <taxon>Gammaproteobacteria</taxon>
        <taxon>Oceanospirillales</taxon>
        <taxon>Oceanospirillaceae</taxon>
        <taxon>Marinospirillum</taxon>
    </lineage>
</organism>
<dbReference type="STRING" id="1122209.SAMN02745752_00509"/>
<dbReference type="SUPFAM" id="SSF89447">
    <property type="entry name" value="AbrB/MazE/MraZ-like"/>
    <property type="match status" value="1"/>
</dbReference>
<evidence type="ECO:0000313" key="1">
    <source>
        <dbReference type="EMBL" id="SFX09317.1"/>
    </source>
</evidence>
<dbReference type="PANTHER" id="PTHR37550">
    <property type="entry name" value="ANTITOXIN VAPB1"/>
    <property type="match status" value="1"/>
</dbReference>
<dbReference type="RefSeq" id="WP_072324719.1">
    <property type="nucleotide sequence ID" value="NZ_FPJW01000001.1"/>
</dbReference>
<keyword evidence="2" id="KW-1185">Reference proteome</keyword>
<dbReference type="InterPro" id="IPR051734">
    <property type="entry name" value="VapB_TA_antitoxins"/>
</dbReference>